<evidence type="ECO:0000313" key="3">
    <source>
        <dbReference type="Proteomes" id="UP000334019"/>
    </source>
</evidence>
<dbReference type="KEGG" id="atq:GH723_02505"/>
<dbReference type="Proteomes" id="UP000334019">
    <property type="component" value="Chromosome"/>
</dbReference>
<gene>
    <name evidence="2" type="ORF">GH723_02505</name>
</gene>
<sequence>MTEASPKVPPPRAPGDADPWEVQLDLGGSGPGDAARLLEIASTLVRHGAVVAVRRGPFIVLRLRRRAPAPSPWRCGAASPTSGPRS</sequence>
<name>A0A5Q2REM6_9ACTN</name>
<protein>
    <submittedName>
        <fullName evidence="2">Uncharacterized protein</fullName>
    </submittedName>
</protein>
<reference evidence="2 3" key="1">
    <citation type="submission" date="2019-11" db="EMBL/GenBank/DDBJ databases">
        <authorList>
            <person name="He Y."/>
        </authorList>
    </citation>
    <scope>NUCLEOTIDE SEQUENCE [LARGE SCALE GENOMIC DNA]</scope>
    <source>
        <strain evidence="2 3">SCSIO 58843</strain>
    </source>
</reference>
<accession>A0A5Q2REM6</accession>
<keyword evidence="3" id="KW-1185">Reference proteome</keyword>
<dbReference type="EMBL" id="CP045851">
    <property type="protein sequence ID" value="QGG94064.1"/>
    <property type="molecule type" value="Genomic_DNA"/>
</dbReference>
<dbReference type="AlphaFoldDB" id="A0A5Q2REM6"/>
<proteinExistence type="predicted"/>
<organism evidence="2 3">
    <name type="scientific">Actinomarinicola tropica</name>
    <dbReference type="NCBI Taxonomy" id="2789776"/>
    <lineage>
        <taxon>Bacteria</taxon>
        <taxon>Bacillati</taxon>
        <taxon>Actinomycetota</taxon>
        <taxon>Acidimicrobiia</taxon>
        <taxon>Acidimicrobiales</taxon>
        <taxon>Iamiaceae</taxon>
        <taxon>Actinomarinicola</taxon>
    </lineage>
</organism>
<evidence type="ECO:0000313" key="2">
    <source>
        <dbReference type="EMBL" id="QGG94064.1"/>
    </source>
</evidence>
<feature type="region of interest" description="Disordered" evidence="1">
    <location>
        <begin position="1"/>
        <end position="28"/>
    </location>
</feature>
<evidence type="ECO:0000256" key="1">
    <source>
        <dbReference type="SAM" id="MobiDB-lite"/>
    </source>
</evidence>